<reference evidence="2" key="1">
    <citation type="submission" date="2021-01" db="EMBL/GenBank/DDBJ databases">
        <title>A chromosome-scale assembly of European eel, Anguilla anguilla.</title>
        <authorList>
            <person name="Henkel C."/>
            <person name="Jong-Raadsen S.A."/>
            <person name="Dufour S."/>
            <person name="Weltzien F.-A."/>
            <person name="Palstra A.P."/>
            <person name="Pelster B."/>
            <person name="Spaink H.P."/>
            <person name="Van Den Thillart G.E."/>
            <person name="Jansen H."/>
            <person name="Zahm M."/>
            <person name="Klopp C."/>
            <person name="Cedric C."/>
            <person name="Louis A."/>
            <person name="Berthelot C."/>
            <person name="Parey E."/>
            <person name="Roest Crollius H."/>
            <person name="Montfort J."/>
            <person name="Robinson-Rechavi M."/>
            <person name="Bucao C."/>
            <person name="Bouchez O."/>
            <person name="Gislard M."/>
            <person name="Lluch J."/>
            <person name="Milhes M."/>
            <person name="Lampietro C."/>
            <person name="Lopez Roques C."/>
            <person name="Donnadieu C."/>
            <person name="Braasch I."/>
            <person name="Desvignes T."/>
            <person name="Postlethwait J."/>
            <person name="Bobe J."/>
            <person name="Guiguen Y."/>
            <person name="Dirks R."/>
        </authorList>
    </citation>
    <scope>NUCLEOTIDE SEQUENCE</scope>
    <source>
        <strain evidence="2">Tag_6206</strain>
        <tissue evidence="2">Liver</tissue>
    </source>
</reference>
<proteinExistence type="predicted"/>
<feature type="compositionally biased region" description="Basic and acidic residues" evidence="1">
    <location>
        <begin position="31"/>
        <end position="49"/>
    </location>
</feature>
<feature type="region of interest" description="Disordered" evidence="1">
    <location>
        <begin position="22"/>
        <end position="108"/>
    </location>
</feature>
<name>A0A9D3RH78_ANGAN</name>
<feature type="non-terminal residue" evidence="2">
    <location>
        <position position="1"/>
    </location>
</feature>
<accession>A0A9D3RH78</accession>
<feature type="non-terminal residue" evidence="2">
    <location>
        <position position="120"/>
    </location>
</feature>
<dbReference type="Proteomes" id="UP001044222">
    <property type="component" value="Unassembled WGS sequence"/>
</dbReference>
<evidence type="ECO:0000313" key="3">
    <source>
        <dbReference type="Proteomes" id="UP001044222"/>
    </source>
</evidence>
<comment type="caution">
    <text evidence="2">The sequence shown here is derived from an EMBL/GenBank/DDBJ whole genome shotgun (WGS) entry which is preliminary data.</text>
</comment>
<protein>
    <submittedName>
        <fullName evidence="2">Uncharacterized protein</fullName>
    </submittedName>
</protein>
<feature type="compositionally biased region" description="Basic and acidic residues" evidence="1">
    <location>
        <begin position="89"/>
        <end position="107"/>
    </location>
</feature>
<evidence type="ECO:0000313" key="2">
    <source>
        <dbReference type="EMBL" id="KAG5829934.1"/>
    </source>
</evidence>
<evidence type="ECO:0000256" key="1">
    <source>
        <dbReference type="SAM" id="MobiDB-lite"/>
    </source>
</evidence>
<keyword evidence="3" id="KW-1185">Reference proteome</keyword>
<sequence>PIAAGQHVCGAPGVLHVPAAVAEPGPGGVQRGRDLRARPPPPRGRERVHAAAVQIPADPHGEEGGRVRGKCDTLPREEHNKNLQGTGGPEREPREESHAAGGHECHAWHPAGFLRCVKKV</sequence>
<feature type="compositionally biased region" description="Basic and acidic residues" evidence="1">
    <location>
        <begin position="59"/>
        <end position="81"/>
    </location>
</feature>
<organism evidence="2 3">
    <name type="scientific">Anguilla anguilla</name>
    <name type="common">European freshwater eel</name>
    <name type="synonym">Muraena anguilla</name>
    <dbReference type="NCBI Taxonomy" id="7936"/>
    <lineage>
        <taxon>Eukaryota</taxon>
        <taxon>Metazoa</taxon>
        <taxon>Chordata</taxon>
        <taxon>Craniata</taxon>
        <taxon>Vertebrata</taxon>
        <taxon>Euteleostomi</taxon>
        <taxon>Actinopterygii</taxon>
        <taxon>Neopterygii</taxon>
        <taxon>Teleostei</taxon>
        <taxon>Anguilliformes</taxon>
        <taxon>Anguillidae</taxon>
        <taxon>Anguilla</taxon>
    </lineage>
</organism>
<gene>
    <name evidence="2" type="ORF">ANANG_G00320310</name>
</gene>
<dbReference type="AlphaFoldDB" id="A0A9D3RH78"/>
<dbReference type="EMBL" id="JAFIRN010001360">
    <property type="protein sequence ID" value="KAG5829934.1"/>
    <property type="molecule type" value="Genomic_DNA"/>
</dbReference>